<evidence type="ECO:0000256" key="11">
    <source>
        <dbReference type="ARBA" id="ARBA00023237"/>
    </source>
</evidence>
<dbReference type="Proteomes" id="UP000657372">
    <property type="component" value="Unassembled WGS sequence"/>
</dbReference>
<protein>
    <submittedName>
        <fullName evidence="15">TonB-dependent receptor</fullName>
    </submittedName>
</protein>
<keyword evidence="8 13" id="KW-0798">TonB box</keyword>
<keyword evidence="7" id="KW-0408">Iron</keyword>
<dbReference type="InterPro" id="IPR012910">
    <property type="entry name" value="Plug_dom"/>
</dbReference>
<evidence type="ECO:0000259" key="14">
    <source>
        <dbReference type="SMART" id="SM00965"/>
    </source>
</evidence>
<dbReference type="Pfam" id="PF07660">
    <property type="entry name" value="STN"/>
    <property type="match status" value="1"/>
</dbReference>
<evidence type="ECO:0000256" key="13">
    <source>
        <dbReference type="RuleBase" id="RU003357"/>
    </source>
</evidence>
<keyword evidence="16" id="KW-1185">Reference proteome</keyword>
<dbReference type="Gene3D" id="3.55.50.30">
    <property type="match status" value="1"/>
</dbReference>
<comment type="caution">
    <text evidence="15">The sequence shown here is derived from an EMBL/GenBank/DDBJ whole genome shotgun (WGS) entry which is preliminary data.</text>
</comment>
<keyword evidence="6 12" id="KW-0812">Transmembrane</keyword>
<evidence type="ECO:0000256" key="5">
    <source>
        <dbReference type="ARBA" id="ARBA00022496"/>
    </source>
</evidence>
<dbReference type="InterPro" id="IPR037066">
    <property type="entry name" value="Plug_dom_sf"/>
</dbReference>
<evidence type="ECO:0000313" key="15">
    <source>
        <dbReference type="EMBL" id="MBF8177632.1"/>
    </source>
</evidence>
<dbReference type="PANTHER" id="PTHR32552:SF82">
    <property type="entry name" value="FCUA PROTEIN"/>
    <property type="match status" value="1"/>
</dbReference>
<dbReference type="InterPro" id="IPR039426">
    <property type="entry name" value="TonB-dep_rcpt-like"/>
</dbReference>
<evidence type="ECO:0000256" key="1">
    <source>
        <dbReference type="ARBA" id="ARBA00004571"/>
    </source>
</evidence>
<evidence type="ECO:0000256" key="9">
    <source>
        <dbReference type="ARBA" id="ARBA00023136"/>
    </source>
</evidence>
<dbReference type="InterPro" id="IPR011662">
    <property type="entry name" value="Secretin/TonB_short_N"/>
</dbReference>
<feature type="domain" description="Secretin/TonB short N-terminal" evidence="14">
    <location>
        <begin position="77"/>
        <end position="128"/>
    </location>
</feature>
<dbReference type="PANTHER" id="PTHR32552">
    <property type="entry name" value="FERRICHROME IRON RECEPTOR-RELATED"/>
    <property type="match status" value="1"/>
</dbReference>
<evidence type="ECO:0000256" key="8">
    <source>
        <dbReference type="ARBA" id="ARBA00023077"/>
    </source>
</evidence>
<accession>A0ABS0EUX2</accession>
<keyword evidence="3 12" id="KW-0813">Transport</keyword>
<evidence type="ECO:0000256" key="7">
    <source>
        <dbReference type="ARBA" id="ARBA00023004"/>
    </source>
</evidence>
<dbReference type="RefSeq" id="WP_195875229.1">
    <property type="nucleotide sequence ID" value="NZ_JADOEL010000005.1"/>
</dbReference>
<keyword evidence="9 12" id="KW-0472">Membrane</keyword>
<evidence type="ECO:0000313" key="16">
    <source>
        <dbReference type="Proteomes" id="UP000657372"/>
    </source>
</evidence>
<dbReference type="InterPro" id="IPR036942">
    <property type="entry name" value="Beta-barrel_TonB_sf"/>
</dbReference>
<dbReference type="EMBL" id="JADOEL010000005">
    <property type="protein sequence ID" value="MBF8177632.1"/>
    <property type="molecule type" value="Genomic_DNA"/>
</dbReference>
<evidence type="ECO:0000256" key="4">
    <source>
        <dbReference type="ARBA" id="ARBA00022452"/>
    </source>
</evidence>
<comment type="similarity">
    <text evidence="2 12 13">Belongs to the TonB-dependent receptor family.</text>
</comment>
<keyword evidence="5" id="KW-0410">Iron transport</keyword>
<keyword evidence="11 12" id="KW-0998">Cell outer membrane</keyword>
<dbReference type="InterPro" id="IPR000531">
    <property type="entry name" value="Beta-barrel_TonB"/>
</dbReference>
<dbReference type="Gene3D" id="2.40.170.20">
    <property type="entry name" value="TonB-dependent receptor, beta-barrel domain"/>
    <property type="match status" value="1"/>
</dbReference>
<dbReference type="PROSITE" id="PS52016">
    <property type="entry name" value="TONB_DEPENDENT_REC_3"/>
    <property type="match status" value="1"/>
</dbReference>
<keyword evidence="5" id="KW-0406">Ion transport</keyword>
<dbReference type="SMART" id="SM00965">
    <property type="entry name" value="STN"/>
    <property type="match status" value="1"/>
</dbReference>
<organism evidence="15 16">
    <name type="scientific">Herminiimonas contaminans</name>
    <dbReference type="NCBI Taxonomy" id="1111140"/>
    <lineage>
        <taxon>Bacteria</taxon>
        <taxon>Pseudomonadati</taxon>
        <taxon>Pseudomonadota</taxon>
        <taxon>Betaproteobacteria</taxon>
        <taxon>Burkholderiales</taxon>
        <taxon>Oxalobacteraceae</taxon>
        <taxon>Herminiimonas</taxon>
    </lineage>
</organism>
<evidence type="ECO:0000256" key="2">
    <source>
        <dbReference type="ARBA" id="ARBA00009810"/>
    </source>
</evidence>
<dbReference type="NCBIfam" id="TIGR01783">
    <property type="entry name" value="TonB-siderophor"/>
    <property type="match status" value="1"/>
</dbReference>
<evidence type="ECO:0000256" key="12">
    <source>
        <dbReference type="PROSITE-ProRule" id="PRU01360"/>
    </source>
</evidence>
<proteinExistence type="inferred from homology"/>
<dbReference type="InterPro" id="IPR010105">
    <property type="entry name" value="TonB_sidphr_rcpt"/>
</dbReference>
<keyword evidence="4 12" id="KW-1134">Transmembrane beta strand</keyword>
<gene>
    <name evidence="15" type="ORF">IXC47_08070</name>
</gene>
<dbReference type="Pfam" id="PF00593">
    <property type="entry name" value="TonB_dep_Rec_b-barrel"/>
    <property type="match status" value="1"/>
</dbReference>
<dbReference type="Gene3D" id="2.170.130.10">
    <property type="entry name" value="TonB-dependent receptor, plug domain"/>
    <property type="match status" value="1"/>
</dbReference>
<dbReference type="CDD" id="cd01347">
    <property type="entry name" value="ligand_gated_channel"/>
    <property type="match status" value="1"/>
</dbReference>
<evidence type="ECO:0000256" key="6">
    <source>
        <dbReference type="ARBA" id="ARBA00022692"/>
    </source>
</evidence>
<dbReference type="Pfam" id="PF07715">
    <property type="entry name" value="Plug"/>
    <property type="match status" value="1"/>
</dbReference>
<name>A0ABS0EUX2_9BURK</name>
<dbReference type="SUPFAM" id="SSF56935">
    <property type="entry name" value="Porins"/>
    <property type="match status" value="1"/>
</dbReference>
<reference evidence="15 16" key="1">
    <citation type="submission" date="2020-11" db="EMBL/GenBank/DDBJ databases">
        <title>WGS of Herminiimonas contaminans strain Marseille-Q4544 isolated from planarians Schmidtea mediterranea.</title>
        <authorList>
            <person name="Kangale L."/>
        </authorList>
    </citation>
    <scope>NUCLEOTIDE SEQUENCE [LARGE SCALE GENOMIC DNA]</scope>
    <source>
        <strain evidence="15 16">Marseille-Q4544</strain>
    </source>
</reference>
<evidence type="ECO:0000256" key="3">
    <source>
        <dbReference type="ARBA" id="ARBA00022448"/>
    </source>
</evidence>
<keyword evidence="10 15" id="KW-0675">Receptor</keyword>
<comment type="subcellular location">
    <subcellularLocation>
        <location evidence="1 12">Cell outer membrane</location>
        <topology evidence="1 12">Multi-pass membrane protein</topology>
    </subcellularLocation>
</comment>
<sequence length="813" mass="86975">MKHDVPSRIVAARVEFKLTPVALAMHALFAGALILSVLPTSSFAAEPPAAKAATYNFNVPAGPLSSAIARFSAQSGTYVSVNGALTDGKNSQGVQGNLSVPEAITRLLAGSGLEALMQTNGSYVLRMAPIADSTLPAVTVTSDVVLPGELPKPFAGGQVAKGSRVGILGNVDIFDTPFSTQSYTEEFVQDQQSRRVADIISVDPSVRSAMAEYGDSETYLIRGFPVFVNQVGVNGLYGMTESRRITPEFYERIDVLKGPAAMLNGISPFGVVGGNINLTSKRADDKPLTRVTGSYISDSQFGLHLDLGRRFGEDNAWGVRVNLLKRDGDTPIDRQDDHMKNGALALDYRGRQLKASLDVANQDRLTNGYSANITYDSGFALPKPPQVDKNYVDNWEYIKTKAKYWMAHAEYEFSPAVTAYANYGKSEGNEEYYYAGSQGRKFINSAGDFTARAGGFRGSYEVDTYDVGLRGRFMLGSVSNSYALSYSGFSRKAYGATVNATAQYTGNVYNIPNRQPPVVNYGAIPQNGDLQLSSIGLVNTFGFMNDNVLLTLGLRKQDLYSGIFTAGIKTRAYDESKITPAAALLVKLGSYSFYGNYSEGLAQGATAPATVTGNPNALLPPAVTKQVEGGVKYNAGTFGVTAAVFQISQPNTFTNSSGFFVADGEQRNRGLELSTFGQPLRGVRLLGGITLIDAVQTKTANGINNGKDAIGVPKVNVVLNGEYDVEALQGFTLTGRINAFSGAQANAGNTQSIPGWQTLDVGARYVTQVAGKAVTFRGNVINLTDKNYWNSVSRGFITLGAPRTLLLSASVDF</sequence>
<evidence type="ECO:0000256" key="10">
    <source>
        <dbReference type="ARBA" id="ARBA00023170"/>
    </source>
</evidence>